<comment type="caution">
    <text evidence="9">The sequence shown here is derived from an EMBL/GenBank/DDBJ whole genome shotgun (WGS) entry which is preliminary data.</text>
</comment>
<evidence type="ECO:0000256" key="4">
    <source>
        <dbReference type="ARBA" id="ARBA00022630"/>
    </source>
</evidence>
<dbReference type="CDD" id="cd00567">
    <property type="entry name" value="ACAD"/>
    <property type="match status" value="1"/>
</dbReference>
<accession>V8QU09</accession>
<dbReference type="GO" id="GO:0033539">
    <property type="term" value="P:fatty acid beta-oxidation using acyl-CoA dehydrogenase"/>
    <property type="evidence" value="ECO:0007669"/>
    <property type="project" value="TreeGrafter"/>
</dbReference>
<dbReference type="GO" id="GO:0050660">
    <property type="term" value="F:flavin adenine dinucleotide binding"/>
    <property type="evidence" value="ECO:0007669"/>
    <property type="project" value="InterPro"/>
</dbReference>
<evidence type="ECO:0000256" key="2">
    <source>
        <dbReference type="ARBA" id="ARBA00009347"/>
    </source>
</evidence>
<dbReference type="InterPro" id="IPR006089">
    <property type="entry name" value="Acyl-CoA_DH_CS"/>
</dbReference>
<evidence type="ECO:0000313" key="9">
    <source>
        <dbReference type="EMBL" id="ETF02494.1"/>
    </source>
</evidence>
<dbReference type="STRING" id="1424334.W822_06420"/>
<comment type="similarity">
    <text evidence="2">Belongs to the acyl-CoA dehydrogenase family.</text>
</comment>
<dbReference type="InterPro" id="IPR009100">
    <property type="entry name" value="AcylCoA_DH/oxidase_NM_dom_sf"/>
</dbReference>
<feature type="domain" description="Acyl-CoA oxidase/dehydrogenase middle" evidence="8">
    <location>
        <begin position="145"/>
        <end position="243"/>
    </location>
</feature>
<dbReference type="Pfam" id="PF02770">
    <property type="entry name" value="Acyl-CoA_dh_M"/>
    <property type="match status" value="1"/>
</dbReference>
<dbReference type="Gene3D" id="2.40.110.10">
    <property type="entry name" value="Butyryl-CoA Dehydrogenase, subunit A, domain 2"/>
    <property type="match status" value="1"/>
</dbReference>
<dbReference type="GO" id="GO:0003995">
    <property type="term" value="F:acyl-CoA dehydrogenase activity"/>
    <property type="evidence" value="ECO:0007669"/>
    <property type="project" value="InterPro"/>
</dbReference>
<evidence type="ECO:0000256" key="6">
    <source>
        <dbReference type="ARBA" id="ARBA00023002"/>
    </source>
</evidence>
<dbReference type="FunFam" id="2.40.110.10:FF:000002">
    <property type="entry name" value="Acyl-CoA dehydrogenase fadE12"/>
    <property type="match status" value="1"/>
</dbReference>
<organism evidence="9 10">
    <name type="scientific">Advenella kashmirensis W13003</name>
    <dbReference type="NCBI Taxonomy" id="1424334"/>
    <lineage>
        <taxon>Bacteria</taxon>
        <taxon>Pseudomonadati</taxon>
        <taxon>Pseudomonadota</taxon>
        <taxon>Betaproteobacteria</taxon>
        <taxon>Burkholderiales</taxon>
        <taxon>Alcaligenaceae</taxon>
    </lineage>
</organism>
<evidence type="ECO:0000313" key="10">
    <source>
        <dbReference type="Proteomes" id="UP000018733"/>
    </source>
</evidence>
<comment type="cofactor">
    <cofactor evidence="1">
        <name>FAD</name>
        <dbReference type="ChEBI" id="CHEBI:57692"/>
    </cofactor>
</comment>
<name>V8QU09_9BURK</name>
<reference evidence="9 10" key="1">
    <citation type="journal article" date="2014" name="Genome Announc.">
        <title>Draft Genome Sequence of Advenella kashmirensis Strain W13003, a Polycyclic Aromatic Hydrocarbon-Degrading Bacterium.</title>
        <authorList>
            <person name="Wang X."/>
            <person name="Jin D."/>
            <person name="Zhou L."/>
            <person name="Wu L."/>
            <person name="An W."/>
            <person name="Zhao L."/>
        </authorList>
    </citation>
    <scope>NUCLEOTIDE SEQUENCE [LARGE SCALE GENOMIC DNA]</scope>
    <source>
        <strain evidence="9 10">W13003</strain>
    </source>
</reference>
<evidence type="ECO:0000256" key="5">
    <source>
        <dbReference type="ARBA" id="ARBA00022827"/>
    </source>
</evidence>
<dbReference type="Gene3D" id="1.20.140.10">
    <property type="entry name" value="Butyryl-CoA Dehydrogenase, subunit A, domain 3"/>
    <property type="match status" value="1"/>
</dbReference>
<sequence length="410" mass="45089">MDMQVDGDIVTLCDALVRFIDKEVVALEKENATLLHDERLVYNDKGRFVEKVLQLRRQVRMRSAELGFYNMFASEELGGSGLDARANIYIQEVINHKYGPGRRLIQTVVLPSPFTNGLSPVLRHLKPDVFETYRAGLASGDKTLCFCLSEPDAGSDVYAMKSKAVKSGNEWIITGTKQWITNAPYADYAMVFAVTDPERAAKRRGGVTGFFVDTRTPGFSVPSVIRTMGHLGAEIGIVALDDVRVPEDHMIGPLHEGLTVALGGINAGRLSMAGSSVGLARWALDQAIDYAQVRKTFGRPIAEHQAIQLLLADSAMDIYAAKSMAQNCAWKIDNGIPAVKETSMVKAYATEMVGRVMDRSIQVHGAMGLTNELQLEEGYRLARQIRVPDGTGEIHRRTIARQLLKGDHAL</sequence>
<keyword evidence="6" id="KW-0560">Oxidoreductase</keyword>
<keyword evidence="10" id="KW-1185">Reference proteome</keyword>
<dbReference type="FunFam" id="1.20.140.10:FF:000001">
    <property type="entry name" value="Acyl-CoA dehydrogenase"/>
    <property type="match status" value="1"/>
</dbReference>
<evidence type="ECO:0000259" key="7">
    <source>
        <dbReference type="Pfam" id="PF00441"/>
    </source>
</evidence>
<dbReference type="InterPro" id="IPR009075">
    <property type="entry name" value="AcylCo_DH/oxidase_C"/>
</dbReference>
<dbReference type="SUPFAM" id="SSF47203">
    <property type="entry name" value="Acyl-CoA dehydrogenase C-terminal domain-like"/>
    <property type="match status" value="1"/>
</dbReference>
<dbReference type="GO" id="GO:0005737">
    <property type="term" value="C:cytoplasm"/>
    <property type="evidence" value="ECO:0007669"/>
    <property type="project" value="TreeGrafter"/>
</dbReference>
<dbReference type="PANTHER" id="PTHR48083:SF2">
    <property type="entry name" value="MEDIUM-CHAIN SPECIFIC ACYL-COA DEHYDROGENASE, MITOCHONDRIAL"/>
    <property type="match status" value="1"/>
</dbReference>
<dbReference type="Gene3D" id="1.10.540.10">
    <property type="entry name" value="Acyl-CoA dehydrogenase/oxidase, N-terminal domain"/>
    <property type="match status" value="1"/>
</dbReference>
<keyword evidence="5" id="KW-0274">FAD</keyword>
<dbReference type="InterPro" id="IPR037069">
    <property type="entry name" value="AcylCoA_DH/ox_N_sf"/>
</dbReference>
<dbReference type="SUPFAM" id="SSF56645">
    <property type="entry name" value="Acyl-CoA dehydrogenase NM domain-like"/>
    <property type="match status" value="1"/>
</dbReference>
<dbReference type="InterPro" id="IPR036250">
    <property type="entry name" value="AcylCo_DH-like_C"/>
</dbReference>
<proteinExistence type="inferred from homology"/>
<dbReference type="AlphaFoldDB" id="V8QU09"/>
<dbReference type="Pfam" id="PF00441">
    <property type="entry name" value="Acyl-CoA_dh_1"/>
    <property type="match status" value="1"/>
</dbReference>
<dbReference type="HOGENOM" id="CLU_018204_0_2_4"/>
<dbReference type="PATRIC" id="fig|1424334.3.peg.1279"/>
<dbReference type="EMBL" id="AYXT01000009">
    <property type="protein sequence ID" value="ETF02494.1"/>
    <property type="molecule type" value="Genomic_DNA"/>
</dbReference>
<dbReference type="InterPro" id="IPR006091">
    <property type="entry name" value="Acyl-CoA_Oxase/DH_mid-dom"/>
</dbReference>
<evidence type="ECO:0000256" key="1">
    <source>
        <dbReference type="ARBA" id="ARBA00001974"/>
    </source>
</evidence>
<gene>
    <name evidence="9" type="ORF">W822_06420</name>
</gene>
<dbReference type="PANTHER" id="PTHR48083">
    <property type="entry name" value="MEDIUM-CHAIN SPECIFIC ACYL-COA DEHYDROGENASE, MITOCHONDRIAL-RELATED"/>
    <property type="match status" value="1"/>
</dbReference>
<feature type="domain" description="Acyl-CoA dehydrogenase/oxidase C-terminal" evidence="7">
    <location>
        <begin position="256"/>
        <end position="404"/>
    </location>
</feature>
<evidence type="ECO:0000259" key="8">
    <source>
        <dbReference type="Pfam" id="PF02770"/>
    </source>
</evidence>
<dbReference type="PROSITE" id="PS00072">
    <property type="entry name" value="ACYL_COA_DH_1"/>
    <property type="match status" value="1"/>
</dbReference>
<dbReference type="InterPro" id="IPR046373">
    <property type="entry name" value="Acyl-CoA_Oxase/DH_mid-dom_sf"/>
</dbReference>
<dbReference type="Proteomes" id="UP000018733">
    <property type="component" value="Unassembled WGS sequence"/>
</dbReference>
<evidence type="ECO:0000256" key="3">
    <source>
        <dbReference type="ARBA" id="ARBA00019125"/>
    </source>
</evidence>
<keyword evidence="4" id="KW-0285">Flavoprotein</keyword>
<dbReference type="eggNOG" id="COG1960">
    <property type="taxonomic scope" value="Bacteria"/>
</dbReference>
<dbReference type="InterPro" id="IPR050741">
    <property type="entry name" value="Acyl-CoA_dehydrogenase"/>
</dbReference>
<protein>
    <recommendedName>
        <fullName evidence="3">Medium-chain specific acyl-CoA dehydrogenase, mitochondrial</fullName>
    </recommendedName>
</protein>